<protein>
    <submittedName>
        <fullName evidence="2">Uncharacterized protein</fullName>
    </submittedName>
</protein>
<dbReference type="PANTHER" id="PTHR24148">
    <property type="entry name" value="ANKYRIN REPEAT DOMAIN-CONTAINING PROTEIN 39 HOMOLOG-RELATED"/>
    <property type="match status" value="1"/>
</dbReference>
<gene>
    <name evidence="2" type="ORF">B0H63DRAFT_518937</name>
</gene>
<dbReference type="AlphaFoldDB" id="A0AAE0NXN9"/>
<dbReference type="PANTHER" id="PTHR24148:SF64">
    <property type="entry name" value="HETEROKARYON INCOMPATIBILITY DOMAIN-CONTAINING PROTEIN"/>
    <property type="match status" value="1"/>
</dbReference>
<accession>A0AAE0NXN9</accession>
<dbReference type="EMBL" id="JAULSW010000002">
    <property type="protein sequence ID" value="KAK3389703.1"/>
    <property type="molecule type" value="Genomic_DNA"/>
</dbReference>
<evidence type="ECO:0000256" key="1">
    <source>
        <dbReference type="SAM" id="MobiDB-lite"/>
    </source>
</evidence>
<feature type="compositionally biased region" description="Acidic residues" evidence="1">
    <location>
        <begin position="281"/>
        <end position="297"/>
    </location>
</feature>
<keyword evidence="3" id="KW-1185">Reference proteome</keyword>
<evidence type="ECO:0000313" key="3">
    <source>
        <dbReference type="Proteomes" id="UP001285441"/>
    </source>
</evidence>
<proteinExistence type="predicted"/>
<comment type="caution">
    <text evidence="2">The sequence shown here is derived from an EMBL/GenBank/DDBJ whole genome shotgun (WGS) entry which is preliminary data.</text>
</comment>
<dbReference type="Proteomes" id="UP001285441">
    <property type="component" value="Unassembled WGS sequence"/>
</dbReference>
<reference evidence="2" key="2">
    <citation type="submission" date="2023-06" db="EMBL/GenBank/DDBJ databases">
        <authorList>
            <consortium name="Lawrence Berkeley National Laboratory"/>
            <person name="Haridas S."/>
            <person name="Hensen N."/>
            <person name="Bonometti L."/>
            <person name="Westerberg I."/>
            <person name="Brannstrom I.O."/>
            <person name="Guillou S."/>
            <person name="Cros-Aarteil S."/>
            <person name="Calhoun S."/>
            <person name="Kuo A."/>
            <person name="Mondo S."/>
            <person name="Pangilinan J."/>
            <person name="Riley R."/>
            <person name="LaButti K."/>
            <person name="Andreopoulos B."/>
            <person name="Lipzen A."/>
            <person name="Chen C."/>
            <person name="Yanf M."/>
            <person name="Daum C."/>
            <person name="Ng V."/>
            <person name="Clum A."/>
            <person name="Steindorff A."/>
            <person name="Ohm R."/>
            <person name="Martin F."/>
            <person name="Silar P."/>
            <person name="Natvig D."/>
            <person name="Lalanne C."/>
            <person name="Gautier V."/>
            <person name="Ament-velasquez S.L."/>
            <person name="Kruys A."/>
            <person name="Hutchinson M.I."/>
            <person name="Powell A.J."/>
            <person name="Barry K."/>
            <person name="Miller A.N."/>
            <person name="Grigoriev I.V."/>
            <person name="Debuchy R."/>
            <person name="Gladieux P."/>
            <person name="Thoren M.H."/>
            <person name="Johannesson H."/>
        </authorList>
    </citation>
    <scope>NUCLEOTIDE SEQUENCE</scope>
    <source>
        <strain evidence="2">CBS 232.78</strain>
    </source>
</reference>
<evidence type="ECO:0000313" key="2">
    <source>
        <dbReference type="EMBL" id="KAK3389703.1"/>
    </source>
</evidence>
<organism evidence="2 3">
    <name type="scientific">Podospora didyma</name>
    <dbReference type="NCBI Taxonomy" id="330526"/>
    <lineage>
        <taxon>Eukaryota</taxon>
        <taxon>Fungi</taxon>
        <taxon>Dikarya</taxon>
        <taxon>Ascomycota</taxon>
        <taxon>Pezizomycotina</taxon>
        <taxon>Sordariomycetes</taxon>
        <taxon>Sordariomycetidae</taxon>
        <taxon>Sordariales</taxon>
        <taxon>Podosporaceae</taxon>
        <taxon>Podospora</taxon>
    </lineage>
</organism>
<dbReference type="Pfam" id="PF26639">
    <property type="entry name" value="Het-6_barrel"/>
    <property type="match status" value="1"/>
</dbReference>
<dbReference type="InterPro" id="IPR052895">
    <property type="entry name" value="HetReg/Transcr_Mod"/>
</dbReference>
<reference evidence="2" key="1">
    <citation type="journal article" date="2023" name="Mol. Phylogenet. Evol.">
        <title>Genome-scale phylogeny and comparative genomics of the fungal order Sordariales.</title>
        <authorList>
            <person name="Hensen N."/>
            <person name="Bonometti L."/>
            <person name="Westerberg I."/>
            <person name="Brannstrom I.O."/>
            <person name="Guillou S."/>
            <person name="Cros-Aarteil S."/>
            <person name="Calhoun S."/>
            <person name="Haridas S."/>
            <person name="Kuo A."/>
            <person name="Mondo S."/>
            <person name="Pangilinan J."/>
            <person name="Riley R."/>
            <person name="LaButti K."/>
            <person name="Andreopoulos B."/>
            <person name="Lipzen A."/>
            <person name="Chen C."/>
            <person name="Yan M."/>
            <person name="Daum C."/>
            <person name="Ng V."/>
            <person name="Clum A."/>
            <person name="Steindorff A."/>
            <person name="Ohm R.A."/>
            <person name="Martin F."/>
            <person name="Silar P."/>
            <person name="Natvig D.O."/>
            <person name="Lalanne C."/>
            <person name="Gautier V."/>
            <person name="Ament-Velasquez S.L."/>
            <person name="Kruys A."/>
            <person name="Hutchinson M.I."/>
            <person name="Powell A.J."/>
            <person name="Barry K."/>
            <person name="Miller A.N."/>
            <person name="Grigoriev I.V."/>
            <person name="Debuchy R."/>
            <person name="Gladieux P."/>
            <person name="Hiltunen Thoren M."/>
            <person name="Johannesson H."/>
        </authorList>
    </citation>
    <scope>NUCLEOTIDE SEQUENCE</scope>
    <source>
        <strain evidence="2">CBS 232.78</strain>
    </source>
</reference>
<name>A0AAE0NXN9_9PEZI</name>
<feature type="region of interest" description="Disordered" evidence="1">
    <location>
        <begin position="277"/>
        <end position="307"/>
    </location>
</feature>
<sequence length="411" mass="45450">MVSSSNVLERVAKFSRLEESEGHFKPCSSLQSVNSSLLRDRAEDRKLVHHRAKSQILPAHLLLDKGALETFKSGLCLCEVETLQLRLRVTRFLKCSDPRDRVFALLGPIDSPVKIAIVPDYTKMYQKVYCDVAKAMAPFGTLGFLCSSGMGISGSMSDSSRPMHIPSWVTDWHLAHSNPTHPKNLLDIYDASLQELDTTCMAEVQDDGRVLSVKGYFIDAVDLLLPTPFSGKRSDEQVILKAFPVSYANTTKEERTTFRRERIRDLGAPDLMLNAYSDKEISDDDDDDGDGEEDENGDHESSDSCGPVLLKGPVSGHDFDNLNARFREAVTDTCQSRRFLRTREGRMVLGPGGIAAGDVVCIVLQCSTPLVLRQDPTRDEVYLLVGACYVHGVMYGEAISEPSEPSTILLG</sequence>